<dbReference type="SUPFAM" id="SSF51735">
    <property type="entry name" value="NAD(P)-binding Rossmann-fold domains"/>
    <property type="match status" value="1"/>
</dbReference>
<dbReference type="InterPro" id="IPR036291">
    <property type="entry name" value="NAD(P)-bd_dom_sf"/>
</dbReference>
<evidence type="ECO:0000313" key="5">
    <source>
        <dbReference type="Proteomes" id="UP000075420"/>
    </source>
</evidence>
<reference evidence="4 5" key="1">
    <citation type="submission" date="2014-02" db="EMBL/GenBank/DDBJ databases">
        <title>The small core and large imbalanced accessory genome model reveals a collaborative survival strategy of Sorangium cellulosum strains in nature.</title>
        <authorList>
            <person name="Han K."/>
            <person name="Peng R."/>
            <person name="Blom J."/>
            <person name="Li Y.-Z."/>
        </authorList>
    </citation>
    <scope>NUCLEOTIDE SEQUENCE [LARGE SCALE GENOMIC DNA]</scope>
    <source>
        <strain evidence="4 5">So0157-25</strain>
    </source>
</reference>
<comment type="similarity">
    <text evidence="1">Belongs to the short-chain dehydrogenases/reductases (SDR) family.</text>
</comment>
<evidence type="ECO:0000256" key="2">
    <source>
        <dbReference type="ARBA" id="ARBA00023002"/>
    </source>
</evidence>
<evidence type="ECO:0000256" key="1">
    <source>
        <dbReference type="ARBA" id="ARBA00006484"/>
    </source>
</evidence>
<dbReference type="PANTHER" id="PTHR48107:SF16">
    <property type="entry name" value="NADPH-DEPENDENT ALDEHYDE REDUCTASE 1, CHLOROPLASTIC"/>
    <property type="match status" value="1"/>
</dbReference>
<dbReference type="PANTHER" id="PTHR48107">
    <property type="entry name" value="NADPH-DEPENDENT ALDEHYDE REDUCTASE-LIKE PROTEIN, CHLOROPLASTIC-RELATED"/>
    <property type="match status" value="1"/>
</dbReference>
<dbReference type="InterPro" id="IPR020904">
    <property type="entry name" value="Sc_DH/Rdtase_CS"/>
</dbReference>
<dbReference type="EMBL" id="JELY01002751">
    <property type="protein sequence ID" value="KYF51667.1"/>
    <property type="molecule type" value="Genomic_DNA"/>
</dbReference>
<keyword evidence="2" id="KW-0560">Oxidoreductase</keyword>
<organism evidence="4 5">
    <name type="scientific">Sorangium cellulosum</name>
    <name type="common">Polyangium cellulosum</name>
    <dbReference type="NCBI Taxonomy" id="56"/>
    <lineage>
        <taxon>Bacteria</taxon>
        <taxon>Pseudomonadati</taxon>
        <taxon>Myxococcota</taxon>
        <taxon>Polyangia</taxon>
        <taxon>Polyangiales</taxon>
        <taxon>Polyangiaceae</taxon>
        <taxon>Sorangium</taxon>
    </lineage>
</organism>
<feature type="compositionally biased region" description="Basic and acidic residues" evidence="3">
    <location>
        <begin position="22"/>
        <end position="39"/>
    </location>
</feature>
<dbReference type="Proteomes" id="UP000075420">
    <property type="component" value="Unassembled WGS sequence"/>
</dbReference>
<accession>A0A150P7K7</accession>
<dbReference type="AlphaFoldDB" id="A0A150P7K7"/>
<protein>
    <submittedName>
        <fullName evidence="4">NAD(P)-dependent oxidoreductase</fullName>
    </submittedName>
</protein>
<gene>
    <name evidence="4" type="ORF">BE08_30850</name>
</gene>
<dbReference type="PRINTS" id="PR00080">
    <property type="entry name" value="SDRFAMILY"/>
</dbReference>
<sequence length="296" mass="31875">MQNTGPTRDPKDAGPKPPFDAKSQERPGIEARMDPRPDYGESSYKGLGRLKDRVALVTGGDSGIGRAVALAFAREGAHVAISYLSEHEDAKETARVVKEAGREAITIPGDLADEAHCRKVVEEAARKFGRIDILVNNAAEQGKAAERFEDIDAARVERTFRVNIVAMFHLVRHALPHMKEGSAIINVASIQAYQPSPNILDYASTKGAIVTFSKGLAQDLIKRGIRVNVVAPGPVWTPLIEQSFPPEKSTTFGKDSPMQRPAQPAELAPAFVFLASNEASYINGEVLGVTGGKPLS</sequence>
<dbReference type="PROSITE" id="PS00061">
    <property type="entry name" value="ADH_SHORT"/>
    <property type="match status" value="1"/>
</dbReference>
<proteinExistence type="inferred from homology"/>
<dbReference type="PRINTS" id="PR00081">
    <property type="entry name" value="GDHRDH"/>
</dbReference>
<name>A0A150P7K7_SORCE</name>
<dbReference type="Gene3D" id="3.40.50.720">
    <property type="entry name" value="NAD(P)-binding Rossmann-like Domain"/>
    <property type="match status" value="1"/>
</dbReference>
<dbReference type="CDD" id="cd05355">
    <property type="entry name" value="SDR_c1"/>
    <property type="match status" value="1"/>
</dbReference>
<comment type="caution">
    <text evidence="4">The sequence shown here is derived from an EMBL/GenBank/DDBJ whole genome shotgun (WGS) entry which is preliminary data.</text>
</comment>
<dbReference type="NCBIfam" id="NF005559">
    <property type="entry name" value="PRK07231.1"/>
    <property type="match status" value="1"/>
</dbReference>
<dbReference type="InterPro" id="IPR002347">
    <property type="entry name" value="SDR_fam"/>
</dbReference>
<dbReference type="GO" id="GO:0016614">
    <property type="term" value="F:oxidoreductase activity, acting on CH-OH group of donors"/>
    <property type="evidence" value="ECO:0007669"/>
    <property type="project" value="UniProtKB-ARBA"/>
</dbReference>
<dbReference type="FunFam" id="3.40.50.720:FF:000084">
    <property type="entry name" value="Short-chain dehydrogenase reductase"/>
    <property type="match status" value="1"/>
</dbReference>
<feature type="region of interest" description="Disordered" evidence="3">
    <location>
        <begin position="1"/>
        <end position="45"/>
    </location>
</feature>
<evidence type="ECO:0000256" key="3">
    <source>
        <dbReference type="SAM" id="MobiDB-lite"/>
    </source>
</evidence>
<evidence type="ECO:0000313" key="4">
    <source>
        <dbReference type="EMBL" id="KYF51667.1"/>
    </source>
</evidence>
<dbReference type="Pfam" id="PF13561">
    <property type="entry name" value="adh_short_C2"/>
    <property type="match status" value="1"/>
</dbReference>